<dbReference type="EMBL" id="CM023470">
    <property type="protein sequence ID" value="KAH7978352.1"/>
    <property type="molecule type" value="Genomic_DNA"/>
</dbReference>
<comment type="caution">
    <text evidence="1">The sequence shown here is derived from an EMBL/GenBank/DDBJ whole genome shotgun (WGS) entry which is preliminary data.</text>
</comment>
<evidence type="ECO:0000313" key="2">
    <source>
        <dbReference type="Proteomes" id="UP000821865"/>
    </source>
</evidence>
<gene>
    <name evidence="1" type="ORF">HPB49_005266</name>
</gene>
<name>A0ACB8DV91_DERSI</name>
<accession>A0ACB8DV91</accession>
<protein>
    <submittedName>
        <fullName evidence="1">Uncharacterized protein</fullName>
    </submittedName>
</protein>
<dbReference type="Proteomes" id="UP000821865">
    <property type="component" value="Chromosome 1"/>
</dbReference>
<sequence>MADRDGEVKHSTLNNEYGSVEPRGDEQRSRFSPETPTTARSVNANGTTYGAHDARDDDANDGATANENAAIQITTMPDLTATLPTFSGTDNESVGEWITSVESMPALRKEFDKQPLFCEWVENVNARRQKEDETITDYMYCRLQRIKRGKYALSDDDIVDWLIQGVRLESARPVLAAFHDLRKGSVSEFINYVRQFDRRMASTRSDGTHAKTSPRNEPQKKDTRDDHQQGKPTRLPADICARCLQRGHRAKDCPRPDTRTEEEKVAAARRKEERAAREQRTNRIVTARSEDNIEDPAVLTEGLAAPIGKREKYLVRLPSEAGRERSRDDERSSKGGIRSRRKDAAAEMRIM</sequence>
<evidence type="ECO:0000313" key="1">
    <source>
        <dbReference type="EMBL" id="KAH7978352.1"/>
    </source>
</evidence>
<proteinExistence type="predicted"/>
<keyword evidence="2" id="KW-1185">Reference proteome</keyword>
<reference evidence="1" key="1">
    <citation type="submission" date="2020-05" db="EMBL/GenBank/DDBJ databases">
        <title>Large-scale comparative analyses of tick genomes elucidate their genetic diversity and vector capacities.</title>
        <authorList>
            <person name="Jia N."/>
            <person name="Wang J."/>
            <person name="Shi W."/>
            <person name="Du L."/>
            <person name="Sun Y."/>
            <person name="Zhan W."/>
            <person name="Jiang J."/>
            <person name="Wang Q."/>
            <person name="Zhang B."/>
            <person name="Ji P."/>
            <person name="Sakyi L.B."/>
            <person name="Cui X."/>
            <person name="Yuan T."/>
            <person name="Jiang B."/>
            <person name="Yang W."/>
            <person name="Lam T.T.-Y."/>
            <person name="Chang Q."/>
            <person name="Ding S."/>
            <person name="Wang X."/>
            <person name="Zhu J."/>
            <person name="Ruan X."/>
            <person name="Zhao L."/>
            <person name="Wei J."/>
            <person name="Que T."/>
            <person name="Du C."/>
            <person name="Cheng J."/>
            <person name="Dai P."/>
            <person name="Han X."/>
            <person name="Huang E."/>
            <person name="Gao Y."/>
            <person name="Liu J."/>
            <person name="Shao H."/>
            <person name="Ye R."/>
            <person name="Li L."/>
            <person name="Wei W."/>
            <person name="Wang X."/>
            <person name="Wang C."/>
            <person name="Yang T."/>
            <person name="Huo Q."/>
            <person name="Li W."/>
            <person name="Guo W."/>
            <person name="Chen H."/>
            <person name="Zhou L."/>
            <person name="Ni X."/>
            <person name="Tian J."/>
            <person name="Zhou Y."/>
            <person name="Sheng Y."/>
            <person name="Liu T."/>
            <person name="Pan Y."/>
            <person name="Xia L."/>
            <person name="Li J."/>
            <person name="Zhao F."/>
            <person name="Cao W."/>
        </authorList>
    </citation>
    <scope>NUCLEOTIDE SEQUENCE</scope>
    <source>
        <strain evidence="1">Dsil-2018</strain>
    </source>
</reference>
<organism evidence="1 2">
    <name type="scientific">Dermacentor silvarum</name>
    <name type="common">Tick</name>
    <dbReference type="NCBI Taxonomy" id="543639"/>
    <lineage>
        <taxon>Eukaryota</taxon>
        <taxon>Metazoa</taxon>
        <taxon>Ecdysozoa</taxon>
        <taxon>Arthropoda</taxon>
        <taxon>Chelicerata</taxon>
        <taxon>Arachnida</taxon>
        <taxon>Acari</taxon>
        <taxon>Parasitiformes</taxon>
        <taxon>Ixodida</taxon>
        <taxon>Ixodoidea</taxon>
        <taxon>Ixodidae</taxon>
        <taxon>Rhipicephalinae</taxon>
        <taxon>Dermacentor</taxon>
    </lineage>
</organism>